<dbReference type="PRINTS" id="PR00415">
    <property type="entry name" value="ACONITASE"/>
</dbReference>
<dbReference type="InterPro" id="IPR018136">
    <property type="entry name" value="Aconitase_4Fe-4S_BS"/>
</dbReference>
<sequence length="457" mass="48160">MARTLFDKIWDAHRVSTPKSDEASGEDLIAIDRVFLHERTGSVALESLMASGREPIDPTRVFCTMDHIVSTDEGRGRNDARTPGGEVFITATRAAAQKTGINLIDVDSADQGIVHVISPELGIAQPGLTLVCPDSHTCSQGALGAAAWGIGSTDAEHAMATGTLRLKRPPQMRIRVNGTLADGITAKDLILHIIGTLGADGAKRCAVEFCGEAVEALGVEARLTLCNMAVEFAAFTAIIAPDETTFDYLEGRRFAPKADDWDAALAYWRTLISDADATFDFEHVFDAKEIGHMITWGTSPGQAGRLDGTADASDYMGLKAGEVIEGLPIGGAFIGSCTNARISDLRAAAKILRGRKVADGVTAICVPGSMAVRRDAEAEGIDQIFRDAGFEWGEAGCAFCFYAGGRTFAPGTRVVSSTNRNFEGRQGPNVRTHLASPAVVAASAVAGKIAAPGNPSP</sequence>
<dbReference type="InterPro" id="IPR050067">
    <property type="entry name" value="IPM_dehydratase_rel_enz"/>
</dbReference>
<evidence type="ECO:0000256" key="2">
    <source>
        <dbReference type="ARBA" id="ARBA00001966"/>
    </source>
</evidence>
<dbReference type="InterPro" id="IPR015931">
    <property type="entry name" value="Acnase/IPM_dHydase_lsu_aba_1/3"/>
</dbReference>
<dbReference type="SUPFAM" id="SSF53732">
    <property type="entry name" value="Aconitase iron-sulfur domain"/>
    <property type="match status" value="1"/>
</dbReference>
<dbReference type="PROSITE" id="PS00450">
    <property type="entry name" value="ACONITASE_1"/>
    <property type="match status" value="1"/>
</dbReference>
<dbReference type="NCBIfam" id="NF009116">
    <property type="entry name" value="PRK12466.1"/>
    <property type="match status" value="1"/>
</dbReference>
<keyword evidence="11" id="KW-0408">Iron</keyword>
<keyword evidence="13" id="KW-0456">Lyase</keyword>
<dbReference type="PANTHER" id="PTHR43822:SF9">
    <property type="entry name" value="3-ISOPROPYLMALATE DEHYDRATASE"/>
    <property type="match status" value="1"/>
</dbReference>
<gene>
    <name evidence="16" type="primary">leuC1</name>
    <name evidence="16" type="ORF">GCM10007853_07010</name>
</gene>
<keyword evidence="7" id="KW-0432">Leucine biosynthesis</keyword>
<reference evidence="16" key="2">
    <citation type="submission" date="2023-01" db="EMBL/GenBank/DDBJ databases">
        <title>Draft genome sequence of Algimonas ampicilliniresistens strain NBRC 108219.</title>
        <authorList>
            <person name="Sun Q."/>
            <person name="Mori K."/>
        </authorList>
    </citation>
    <scope>NUCLEOTIDE SEQUENCE</scope>
    <source>
        <strain evidence="16">NBRC 108219</strain>
    </source>
</reference>
<comment type="catalytic activity">
    <reaction evidence="1">
        <text>(2R,3S)-3-isopropylmalate = (2S)-2-isopropylmalate</text>
        <dbReference type="Rhea" id="RHEA:32287"/>
        <dbReference type="ChEBI" id="CHEBI:1178"/>
        <dbReference type="ChEBI" id="CHEBI:35121"/>
        <dbReference type="EC" id="4.2.1.33"/>
    </reaction>
</comment>
<evidence type="ECO:0000256" key="11">
    <source>
        <dbReference type="ARBA" id="ARBA00023004"/>
    </source>
</evidence>
<dbReference type="EC" id="4.2.1.33" evidence="6"/>
<evidence type="ECO:0000259" key="15">
    <source>
        <dbReference type="Pfam" id="PF00330"/>
    </source>
</evidence>
<keyword evidence="10" id="KW-0479">Metal-binding</keyword>
<dbReference type="Proteomes" id="UP001161391">
    <property type="component" value="Unassembled WGS sequence"/>
</dbReference>
<evidence type="ECO:0000256" key="8">
    <source>
        <dbReference type="ARBA" id="ARBA00022485"/>
    </source>
</evidence>
<comment type="caution">
    <text evidence="16">The sequence shown here is derived from an EMBL/GenBank/DDBJ whole genome shotgun (WGS) entry which is preliminary data.</text>
</comment>
<keyword evidence="17" id="KW-1185">Reference proteome</keyword>
<keyword evidence="12" id="KW-0411">Iron-sulfur</keyword>
<comment type="subunit">
    <text evidence="5">Heterodimer of LeuC and LeuD.</text>
</comment>
<evidence type="ECO:0000256" key="3">
    <source>
        <dbReference type="ARBA" id="ARBA00002695"/>
    </source>
</evidence>
<evidence type="ECO:0000256" key="9">
    <source>
        <dbReference type="ARBA" id="ARBA00022605"/>
    </source>
</evidence>
<dbReference type="InterPro" id="IPR001030">
    <property type="entry name" value="Acoase/IPM_deHydtase_lsu_aba"/>
</dbReference>
<keyword evidence="8" id="KW-0004">4Fe-4S</keyword>
<dbReference type="InterPro" id="IPR036008">
    <property type="entry name" value="Aconitase_4Fe-4S_dom"/>
</dbReference>
<evidence type="ECO:0000313" key="17">
    <source>
        <dbReference type="Proteomes" id="UP001161391"/>
    </source>
</evidence>
<reference evidence="16" key="1">
    <citation type="journal article" date="2014" name="Int. J. Syst. Evol. Microbiol.">
        <title>Complete genome of a new Firmicutes species belonging to the dominant human colonic microbiota ('Ruminococcus bicirculans') reveals two chromosomes and a selective capacity to utilize plant glucans.</title>
        <authorList>
            <consortium name="NISC Comparative Sequencing Program"/>
            <person name="Wegmann U."/>
            <person name="Louis P."/>
            <person name="Goesmann A."/>
            <person name="Henrissat B."/>
            <person name="Duncan S.H."/>
            <person name="Flint H.J."/>
        </authorList>
    </citation>
    <scope>NUCLEOTIDE SEQUENCE</scope>
    <source>
        <strain evidence="16">NBRC 108219</strain>
    </source>
</reference>
<evidence type="ECO:0000256" key="12">
    <source>
        <dbReference type="ARBA" id="ARBA00023014"/>
    </source>
</evidence>
<proteinExistence type="predicted"/>
<evidence type="ECO:0000256" key="4">
    <source>
        <dbReference type="ARBA" id="ARBA00004729"/>
    </source>
</evidence>
<organism evidence="16 17">
    <name type="scientific">Algimonas ampicilliniresistens</name>
    <dbReference type="NCBI Taxonomy" id="1298735"/>
    <lineage>
        <taxon>Bacteria</taxon>
        <taxon>Pseudomonadati</taxon>
        <taxon>Pseudomonadota</taxon>
        <taxon>Alphaproteobacteria</taxon>
        <taxon>Maricaulales</taxon>
        <taxon>Robiginitomaculaceae</taxon>
        <taxon>Algimonas</taxon>
    </lineage>
</organism>
<evidence type="ECO:0000256" key="7">
    <source>
        <dbReference type="ARBA" id="ARBA00022430"/>
    </source>
</evidence>
<dbReference type="EMBL" id="BSNK01000001">
    <property type="protein sequence ID" value="GLQ22827.1"/>
    <property type="molecule type" value="Genomic_DNA"/>
</dbReference>
<dbReference type="Gene3D" id="3.30.499.10">
    <property type="entry name" value="Aconitase, domain 3"/>
    <property type="match status" value="2"/>
</dbReference>
<evidence type="ECO:0000256" key="1">
    <source>
        <dbReference type="ARBA" id="ARBA00000491"/>
    </source>
</evidence>
<evidence type="ECO:0000256" key="5">
    <source>
        <dbReference type="ARBA" id="ARBA00011271"/>
    </source>
</evidence>
<evidence type="ECO:0000256" key="13">
    <source>
        <dbReference type="ARBA" id="ARBA00023239"/>
    </source>
</evidence>
<dbReference type="NCBIfam" id="NF004016">
    <property type="entry name" value="PRK05478.1"/>
    <property type="match status" value="1"/>
</dbReference>
<evidence type="ECO:0000256" key="6">
    <source>
        <dbReference type="ARBA" id="ARBA00011998"/>
    </source>
</evidence>
<evidence type="ECO:0000256" key="14">
    <source>
        <dbReference type="ARBA" id="ARBA00023304"/>
    </source>
</evidence>
<accession>A0ABQ5V6X4</accession>
<feature type="domain" description="Aconitase/3-isopropylmalate dehydratase large subunit alpha/beta/alpha" evidence="15">
    <location>
        <begin position="7"/>
        <end position="447"/>
    </location>
</feature>
<dbReference type="RefSeq" id="WP_284387599.1">
    <property type="nucleotide sequence ID" value="NZ_BSNK01000001.1"/>
</dbReference>
<evidence type="ECO:0000256" key="10">
    <source>
        <dbReference type="ARBA" id="ARBA00022723"/>
    </source>
</evidence>
<evidence type="ECO:0000313" key="16">
    <source>
        <dbReference type="EMBL" id="GLQ22827.1"/>
    </source>
</evidence>
<comment type="function">
    <text evidence="3">Catalyzes the isomerization between 2-isopropylmalate and 3-isopropylmalate, via the formation of 2-isopropylmaleate.</text>
</comment>
<keyword evidence="14" id="KW-0100">Branched-chain amino acid biosynthesis</keyword>
<comment type="pathway">
    <text evidence="4">Amino-acid biosynthesis; L-leucine biosynthesis; L-leucine from 3-methyl-2-oxobutanoate: step 2/4.</text>
</comment>
<dbReference type="Pfam" id="PF00330">
    <property type="entry name" value="Aconitase"/>
    <property type="match status" value="1"/>
</dbReference>
<dbReference type="PANTHER" id="PTHR43822">
    <property type="entry name" value="HOMOACONITASE, MITOCHONDRIAL-RELATED"/>
    <property type="match status" value="1"/>
</dbReference>
<comment type="cofactor">
    <cofactor evidence="2">
        <name>[4Fe-4S] cluster</name>
        <dbReference type="ChEBI" id="CHEBI:49883"/>
    </cofactor>
</comment>
<protein>
    <recommendedName>
        <fullName evidence="6">3-isopropylmalate dehydratase</fullName>
        <ecNumber evidence="6">4.2.1.33</ecNumber>
    </recommendedName>
</protein>
<keyword evidence="9" id="KW-0028">Amino-acid biosynthesis</keyword>
<name>A0ABQ5V6X4_9PROT</name>